<gene>
    <name evidence="1" type="ORF">GA0070618_4272</name>
</gene>
<evidence type="ECO:0000313" key="2">
    <source>
        <dbReference type="Proteomes" id="UP000198253"/>
    </source>
</evidence>
<accession>A0A1C4YRE4</accession>
<name>A0A1C4YRE4_MICEC</name>
<keyword evidence="2" id="KW-1185">Reference proteome</keyword>
<dbReference type="InParanoid" id="A0A1C4YRE4"/>
<dbReference type="EMBL" id="LT607413">
    <property type="protein sequence ID" value="SCF23246.1"/>
    <property type="molecule type" value="Genomic_DNA"/>
</dbReference>
<organism evidence="1 2">
    <name type="scientific">Micromonospora echinospora</name>
    <name type="common">Micromonospora purpurea</name>
    <dbReference type="NCBI Taxonomy" id="1877"/>
    <lineage>
        <taxon>Bacteria</taxon>
        <taxon>Bacillati</taxon>
        <taxon>Actinomycetota</taxon>
        <taxon>Actinomycetes</taxon>
        <taxon>Micromonosporales</taxon>
        <taxon>Micromonosporaceae</taxon>
        <taxon>Micromonospora</taxon>
    </lineage>
</organism>
<protein>
    <submittedName>
        <fullName evidence="1">Uncharacterized protein</fullName>
    </submittedName>
</protein>
<dbReference type="AlphaFoldDB" id="A0A1C4YRE4"/>
<proteinExistence type="predicted"/>
<reference evidence="2" key="1">
    <citation type="submission" date="2016-06" db="EMBL/GenBank/DDBJ databases">
        <authorList>
            <person name="Varghese N."/>
            <person name="Submissions Spin"/>
        </authorList>
    </citation>
    <scope>NUCLEOTIDE SEQUENCE [LARGE SCALE GENOMIC DNA]</scope>
    <source>
        <strain evidence="2">DSM 43816</strain>
    </source>
</reference>
<evidence type="ECO:0000313" key="1">
    <source>
        <dbReference type="EMBL" id="SCF23246.1"/>
    </source>
</evidence>
<dbReference type="Proteomes" id="UP000198253">
    <property type="component" value="Chromosome I"/>
</dbReference>
<sequence>MSVMGYNVSFAFAGEDFEKVVLEYGGFAPSEGDGAYWMVELPAMLRMLQAAARTGATATDVRLMLLKMIAGISERSGCCPDCDESIDSYERALREYREAVEKQQHEASMTPESHPYVVSSSGKIHTCTCQSKPGQRTIEHPGATLQEFTHRSRGHFYDAGVDSSAKRLTANELAAWLTRREVVKRCKLCEPALPGAYASEASDVESTARG</sequence>